<dbReference type="PATRIC" id="fig|1217721.7.peg.267"/>
<dbReference type="AlphaFoldDB" id="A0A075JV60"/>
<proteinExistence type="predicted"/>
<dbReference type="OrthoDB" id="9784823at2"/>
<reference evidence="1 2" key="1">
    <citation type="submission" date="2014-07" db="EMBL/GenBank/DDBJ databases">
        <title>Complete Genome Sequence of Dyella japonica Strain A8 Isolated from Malaysian Tropical Soil.</title>
        <authorList>
            <person name="Hui R.K.H."/>
            <person name="Chen J.-W."/>
            <person name="Chan K.-G."/>
            <person name="Leung F.C.C."/>
        </authorList>
    </citation>
    <scope>NUCLEOTIDE SEQUENCE [LARGE SCALE GENOMIC DNA]</scope>
    <source>
        <strain evidence="1 2">A8</strain>
    </source>
</reference>
<gene>
    <name evidence="1" type="ORF">HY57_01275</name>
</gene>
<sequence>MTGPTVTGYTRDTGDRAFLFFVTDDVHVPYKKLKEDFGRLGLAPGAHGGQVAFGEFYEVFLLAGEKVCLIMDSDSGEIYISADNQKIIDLLVHKLSSLGGYSIDSTPSA</sequence>
<protein>
    <submittedName>
        <fullName evidence="1">Uncharacterized protein</fullName>
    </submittedName>
</protein>
<keyword evidence="2" id="KW-1185">Reference proteome</keyword>
<dbReference type="RefSeq" id="WP_019464569.1">
    <property type="nucleotide sequence ID" value="NZ_ALOY01000130.1"/>
</dbReference>
<organism evidence="1 2">
    <name type="scientific">Dyella japonica A8</name>
    <dbReference type="NCBI Taxonomy" id="1217721"/>
    <lineage>
        <taxon>Bacteria</taxon>
        <taxon>Pseudomonadati</taxon>
        <taxon>Pseudomonadota</taxon>
        <taxon>Gammaproteobacteria</taxon>
        <taxon>Lysobacterales</taxon>
        <taxon>Rhodanobacteraceae</taxon>
        <taxon>Dyella</taxon>
    </lineage>
</organism>
<dbReference type="HOGENOM" id="CLU_2179673_0_0_6"/>
<evidence type="ECO:0000313" key="1">
    <source>
        <dbReference type="EMBL" id="AIF45991.1"/>
    </source>
</evidence>
<dbReference type="KEGG" id="dja:HY57_01275"/>
<dbReference type="EMBL" id="CP008884">
    <property type="protein sequence ID" value="AIF45991.1"/>
    <property type="molecule type" value="Genomic_DNA"/>
</dbReference>
<accession>A0A075JV60</accession>
<dbReference type="Proteomes" id="UP000027987">
    <property type="component" value="Chromosome"/>
</dbReference>
<name>A0A075JV60_9GAMM</name>
<evidence type="ECO:0000313" key="2">
    <source>
        <dbReference type="Proteomes" id="UP000027987"/>
    </source>
</evidence>